<protein>
    <submittedName>
        <fullName evidence="1">Uncharacterized protein</fullName>
    </submittedName>
</protein>
<organism evidence="1 2">
    <name type="scientific">Zingiber officinale</name>
    <name type="common">Ginger</name>
    <name type="synonym">Amomum zingiber</name>
    <dbReference type="NCBI Taxonomy" id="94328"/>
    <lineage>
        <taxon>Eukaryota</taxon>
        <taxon>Viridiplantae</taxon>
        <taxon>Streptophyta</taxon>
        <taxon>Embryophyta</taxon>
        <taxon>Tracheophyta</taxon>
        <taxon>Spermatophyta</taxon>
        <taxon>Magnoliopsida</taxon>
        <taxon>Liliopsida</taxon>
        <taxon>Zingiberales</taxon>
        <taxon>Zingiberaceae</taxon>
        <taxon>Zingiber</taxon>
    </lineage>
</organism>
<gene>
    <name evidence="1" type="ORF">ZIOFF_059993</name>
</gene>
<keyword evidence="2" id="KW-1185">Reference proteome</keyword>
<dbReference type="AlphaFoldDB" id="A0A8J5KKP6"/>
<proteinExistence type="predicted"/>
<reference evidence="1 2" key="1">
    <citation type="submission" date="2020-08" db="EMBL/GenBank/DDBJ databases">
        <title>Plant Genome Project.</title>
        <authorList>
            <person name="Zhang R.-G."/>
        </authorList>
    </citation>
    <scope>NUCLEOTIDE SEQUENCE [LARGE SCALE GENOMIC DNA]</scope>
    <source>
        <tissue evidence="1">Rhizome</tissue>
    </source>
</reference>
<evidence type="ECO:0000313" key="1">
    <source>
        <dbReference type="EMBL" id="KAG6483349.1"/>
    </source>
</evidence>
<accession>A0A8J5KKP6</accession>
<dbReference type="Proteomes" id="UP000734854">
    <property type="component" value="Unassembled WGS sequence"/>
</dbReference>
<comment type="caution">
    <text evidence="1">The sequence shown here is derived from an EMBL/GenBank/DDBJ whole genome shotgun (WGS) entry which is preliminary data.</text>
</comment>
<evidence type="ECO:0000313" key="2">
    <source>
        <dbReference type="Proteomes" id="UP000734854"/>
    </source>
</evidence>
<name>A0A8J5KKP6_ZINOF</name>
<dbReference type="EMBL" id="JACMSC010000016">
    <property type="protein sequence ID" value="KAG6483349.1"/>
    <property type="molecule type" value="Genomic_DNA"/>
</dbReference>
<sequence>MISSGTAEVAHATPPSYVISSMSEMAMSPAPATSSAHFPFTPEISGTGINASALDSTFLSDVANAGLQLSSDGVEQSRDTMRSLGQFWNFSLSELTMDLTNIADLGDLGDYDGSPFLPSDSDILLDSPEQEDIVEEYLADVANGLCSHQSDEEKS</sequence>